<protein>
    <submittedName>
        <fullName evidence="2">Uncharacterized protein</fullName>
    </submittedName>
</protein>
<dbReference type="Proteomes" id="UP001374893">
    <property type="component" value="Chromosome"/>
</dbReference>
<name>A0ABM7RIE5_9BACT</name>
<organism evidence="2 3">
    <name type="scientific">Haloferula helveola</name>
    <dbReference type="NCBI Taxonomy" id="490095"/>
    <lineage>
        <taxon>Bacteria</taxon>
        <taxon>Pseudomonadati</taxon>
        <taxon>Verrucomicrobiota</taxon>
        <taxon>Verrucomicrobiia</taxon>
        <taxon>Verrucomicrobiales</taxon>
        <taxon>Verrucomicrobiaceae</taxon>
        <taxon>Haloferula</taxon>
    </lineage>
</organism>
<dbReference type="RefSeq" id="WP_338689552.1">
    <property type="nucleotide sequence ID" value="NZ_AP024702.1"/>
</dbReference>
<evidence type="ECO:0000256" key="1">
    <source>
        <dbReference type="SAM" id="MobiDB-lite"/>
    </source>
</evidence>
<reference evidence="2 3" key="1">
    <citation type="submission" date="2021-06" db="EMBL/GenBank/DDBJ databases">
        <title>Complete genome of Haloferula helveola possessing various polysaccharide degrading enzymes.</title>
        <authorList>
            <person name="Takami H."/>
            <person name="Huang C."/>
            <person name="Hamasaki K."/>
        </authorList>
    </citation>
    <scope>NUCLEOTIDE SEQUENCE [LARGE SCALE GENOMIC DNA]</scope>
    <source>
        <strain evidence="2 3">CN-1</strain>
    </source>
</reference>
<sequence>MAQRIDDAVVRGEICNRVEGKTTGRIWLRGRSEPVVLDLVGDCWRDLAGARLTFTNPEPEGAVELGKLQKGVVGDMTASRKCRVPLCPIEEFLAREAAGEEVPVVWKNMLYIEWFSDTDGRVVIESTDYQLELSEHAWRMDGDAEEAQKLANLQAMRDFLNVLIARRPRKDDSGKDDDEFEWERRLRDSDRLTEAYQEVLEKYMNDPDAERKEAFVMGWDGLLEAMAEEEAKAEAEYEDSGDEDWEPGDDEEHPLQQEAEALALRACDLVPADGEDARGLVSALGQVAGRLSGALSGSYERETGFILAVLKRCVSLQNDAVLVCTRLITTSRDADQARALEALRDQICEMRNRLIDMRRELRGS</sequence>
<dbReference type="EMBL" id="AP024702">
    <property type="protein sequence ID" value="BCX47383.1"/>
    <property type="molecule type" value="Genomic_DNA"/>
</dbReference>
<feature type="compositionally biased region" description="Acidic residues" evidence="1">
    <location>
        <begin position="236"/>
        <end position="251"/>
    </location>
</feature>
<accession>A0ABM7RIE5</accession>
<evidence type="ECO:0000313" key="2">
    <source>
        <dbReference type="EMBL" id="BCX47383.1"/>
    </source>
</evidence>
<gene>
    <name evidence="2" type="ORF">HAHE_12910</name>
</gene>
<keyword evidence="3" id="KW-1185">Reference proteome</keyword>
<feature type="region of interest" description="Disordered" evidence="1">
    <location>
        <begin position="229"/>
        <end position="251"/>
    </location>
</feature>
<proteinExistence type="predicted"/>
<evidence type="ECO:0000313" key="3">
    <source>
        <dbReference type="Proteomes" id="UP001374893"/>
    </source>
</evidence>